<dbReference type="Proteomes" id="UP000237347">
    <property type="component" value="Unassembled WGS sequence"/>
</dbReference>
<protein>
    <submittedName>
        <fullName evidence="1">Uncharacterized protein</fullName>
    </submittedName>
</protein>
<evidence type="ECO:0000313" key="1">
    <source>
        <dbReference type="EMBL" id="KAK7847796.1"/>
    </source>
</evidence>
<evidence type="ECO:0000313" key="2">
    <source>
        <dbReference type="Proteomes" id="UP000237347"/>
    </source>
</evidence>
<sequence length="9" mass="1120">MNLSELEER</sequence>
<proteinExistence type="predicted"/>
<gene>
    <name evidence="1" type="ORF">CFP56_006132</name>
</gene>
<keyword evidence="2" id="KW-1185">Reference proteome</keyword>
<comment type="caution">
    <text evidence="1">The sequence shown here is derived from an EMBL/GenBank/DDBJ whole genome shotgun (WGS) entry which is preliminary data.</text>
</comment>
<accession>A0AAW0LAQ7</accession>
<reference evidence="1 2" key="1">
    <citation type="journal article" date="2018" name="Sci. Data">
        <title>The draft genome sequence of cork oak.</title>
        <authorList>
            <person name="Ramos A.M."/>
            <person name="Usie A."/>
            <person name="Barbosa P."/>
            <person name="Barros P.M."/>
            <person name="Capote T."/>
            <person name="Chaves I."/>
            <person name="Simoes F."/>
            <person name="Abreu I."/>
            <person name="Carrasquinho I."/>
            <person name="Faro C."/>
            <person name="Guimaraes J.B."/>
            <person name="Mendonca D."/>
            <person name="Nobrega F."/>
            <person name="Rodrigues L."/>
            <person name="Saibo N.J.M."/>
            <person name="Varela M.C."/>
            <person name="Egas C."/>
            <person name="Matos J."/>
            <person name="Miguel C.M."/>
            <person name="Oliveira M.M."/>
            <person name="Ricardo C.P."/>
            <person name="Goncalves S."/>
        </authorList>
    </citation>
    <scope>NUCLEOTIDE SEQUENCE [LARGE SCALE GENOMIC DNA]</scope>
    <source>
        <strain evidence="2">cv. HL8</strain>
    </source>
</reference>
<dbReference type="EMBL" id="PKMF04000135">
    <property type="protein sequence ID" value="KAK7847796.1"/>
    <property type="molecule type" value="Genomic_DNA"/>
</dbReference>
<organism evidence="1 2">
    <name type="scientific">Quercus suber</name>
    <name type="common">Cork oak</name>
    <dbReference type="NCBI Taxonomy" id="58331"/>
    <lineage>
        <taxon>Eukaryota</taxon>
        <taxon>Viridiplantae</taxon>
        <taxon>Streptophyta</taxon>
        <taxon>Embryophyta</taxon>
        <taxon>Tracheophyta</taxon>
        <taxon>Spermatophyta</taxon>
        <taxon>Magnoliopsida</taxon>
        <taxon>eudicotyledons</taxon>
        <taxon>Gunneridae</taxon>
        <taxon>Pentapetalae</taxon>
        <taxon>rosids</taxon>
        <taxon>fabids</taxon>
        <taxon>Fagales</taxon>
        <taxon>Fagaceae</taxon>
        <taxon>Quercus</taxon>
    </lineage>
</organism>
<name>A0AAW0LAQ7_QUESU</name>